<reference evidence="2 4" key="2">
    <citation type="submission" date="2015-03" db="EMBL/GenBank/DDBJ databases">
        <authorList>
            <person name="Murphy D."/>
        </authorList>
    </citation>
    <scope>NUCLEOTIDE SEQUENCE [LARGE SCALE GENOMIC DNA]</scope>
    <source>
        <strain evidence="2 4">Y233</strain>
    </source>
</reference>
<dbReference type="GeneID" id="96666033"/>
<keyword evidence="3" id="KW-1185">Reference proteome</keyword>
<evidence type="ECO:0000313" key="1">
    <source>
        <dbReference type="EMBL" id="AHK22040.1"/>
    </source>
</evidence>
<name>A0A0T9RSU9_9GAMM</name>
<reference evidence="1 3" key="1">
    <citation type="journal article" date="2014" name="Genome Announc.">
        <title>Genome Sequence of Yersinia similis Y228T, a Member of the Yersinia pseudotuberculosis Complex.</title>
        <authorList>
            <person name="Sprague L.D."/>
            <person name="Neubauer H."/>
        </authorList>
    </citation>
    <scope>NUCLEOTIDE SEQUENCE [LARGE SCALE GENOMIC DNA]</scope>
    <source>
        <strain evidence="1 3">228</strain>
    </source>
</reference>
<gene>
    <name evidence="1" type="ORF">BF17_22070</name>
    <name evidence="2" type="ORF">ERS008667_04410</name>
</gene>
<evidence type="ECO:0000313" key="2">
    <source>
        <dbReference type="EMBL" id="CNI82097.1"/>
    </source>
</evidence>
<evidence type="ECO:0000313" key="4">
    <source>
        <dbReference type="Proteomes" id="UP000038204"/>
    </source>
</evidence>
<dbReference type="KEGG" id="ysi:BF17_22070"/>
<dbReference type="EMBL" id="CQBK01000091">
    <property type="protein sequence ID" value="CNI82097.1"/>
    <property type="molecule type" value="Genomic_DNA"/>
</dbReference>
<dbReference type="EMBL" id="CP007230">
    <property type="protein sequence ID" value="AHK22040.1"/>
    <property type="molecule type" value="Genomic_DNA"/>
</dbReference>
<dbReference type="AlphaFoldDB" id="A0A0T9RSU9"/>
<dbReference type="RefSeq" id="WP_025384262.1">
    <property type="nucleotide sequence ID" value="NZ_CGBP01000067.1"/>
</dbReference>
<accession>A0A0T9RSU9</accession>
<sequence>MSYLTDIVNKVDFDDNVAIQEFFIMFNVSNFDHYLTFDEYSDESLVCYSDIKNDPVKQACFDDIENKFIELYEGLYQLSESNVTILINGEKRERVSIGEYKEALSEAMKENPLCGFLFSNLGLYIMTGYDLTHSFYILKNKINLLDEINDMIRKAGLFILE</sequence>
<proteinExistence type="predicted"/>
<dbReference type="Proteomes" id="UP000019439">
    <property type="component" value="Chromosome"/>
</dbReference>
<dbReference type="Proteomes" id="UP000038204">
    <property type="component" value="Unassembled WGS sequence"/>
</dbReference>
<evidence type="ECO:0000313" key="3">
    <source>
        <dbReference type="Proteomes" id="UP000019439"/>
    </source>
</evidence>
<organism evidence="2 4">
    <name type="scientific">Yersinia similis</name>
    <dbReference type="NCBI Taxonomy" id="367190"/>
    <lineage>
        <taxon>Bacteria</taxon>
        <taxon>Pseudomonadati</taxon>
        <taxon>Pseudomonadota</taxon>
        <taxon>Gammaproteobacteria</taxon>
        <taxon>Enterobacterales</taxon>
        <taxon>Yersiniaceae</taxon>
        <taxon>Yersinia</taxon>
    </lineage>
</organism>
<protein>
    <submittedName>
        <fullName evidence="2">Uncharacterized protein</fullName>
    </submittedName>
</protein>
<dbReference type="PATRIC" id="fig|367190.3.peg.4350"/>